<dbReference type="PANTHER" id="PTHR23513:SF11">
    <property type="entry name" value="STAPHYLOFERRIN A TRANSPORTER"/>
    <property type="match status" value="1"/>
</dbReference>
<dbReference type="GO" id="GO:0022857">
    <property type="term" value="F:transmembrane transporter activity"/>
    <property type="evidence" value="ECO:0007669"/>
    <property type="project" value="InterPro"/>
</dbReference>
<dbReference type="CDD" id="cd06173">
    <property type="entry name" value="MFS_MefA_like"/>
    <property type="match status" value="1"/>
</dbReference>
<dbReference type="PANTHER" id="PTHR23513">
    <property type="entry name" value="INTEGRAL MEMBRANE EFFLUX PROTEIN-RELATED"/>
    <property type="match status" value="1"/>
</dbReference>
<feature type="region of interest" description="Disordered" evidence="6">
    <location>
        <begin position="397"/>
        <end position="417"/>
    </location>
</feature>
<evidence type="ECO:0000256" key="3">
    <source>
        <dbReference type="ARBA" id="ARBA00022692"/>
    </source>
</evidence>
<evidence type="ECO:0000259" key="8">
    <source>
        <dbReference type="PROSITE" id="PS50850"/>
    </source>
</evidence>
<dbReference type="Gene3D" id="1.20.1250.20">
    <property type="entry name" value="MFS general substrate transporter like domains"/>
    <property type="match status" value="1"/>
</dbReference>
<feature type="transmembrane region" description="Helical" evidence="7">
    <location>
        <begin position="282"/>
        <end position="301"/>
    </location>
</feature>
<dbReference type="Pfam" id="PF07690">
    <property type="entry name" value="MFS_1"/>
    <property type="match status" value="1"/>
</dbReference>
<gene>
    <name evidence="9" type="ORF">SAMN05661093_04080</name>
</gene>
<dbReference type="GO" id="GO:0005886">
    <property type="term" value="C:plasma membrane"/>
    <property type="evidence" value="ECO:0007669"/>
    <property type="project" value="UniProtKB-SubCell"/>
</dbReference>
<evidence type="ECO:0000256" key="1">
    <source>
        <dbReference type="ARBA" id="ARBA00004651"/>
    </source>
</evidence>
<name>A0A1Y5XMM9_KIBAR</name>
<feature type="domain" description="Major facilitator superfamily (MFS) profile" evidence="8">
    <location>
        <begin position="214"/>
        <end position="417"/>
    </location>
</feature>
<dbReference type="Proteomes" id="UP000192674">
    <property type="component" value="Unassembled WGS sequence"/>
</dbReference>
<feature type="compositionally biased region" description="Basic and acidic residues" evidence="6">
    <location>
        <begin position="407"/>
        <end position="417"/>
    </location>
</feature>
<reference evidence="9 10" key="1">
    <citation type="submission" date="2017-04" db="EMBL/GenBank/DDBJ databases">
        <authorList>
            <person name="Afonso C.L."/>
            <person name="Miller P.J."/>
            <person name="Scott M.A."/>
            <person name="Spackman E."/>
            <person name="Goraichik I."/>
            <person name="Dimitrov K.M."/>
            <person name="Suarez D.L."/>
            <person name="Swayne D.E."/>
        </authorList>
    </citation>
    <scope>NUCLEOTIDE SEQUENCE [LARGE SCALE GENOMIC DNA]</scope>
    <source>
        <strain evidence="9 10">DSM 43828</strain>
    </source>
</reference>
<organism evidence="9 10">
    <name type="scientific">Kibdelosporangium aridum</name>
    <dbReference type="NCBI Taxonomy" id="2030"/>
    <lineage>
        <taxon>Bacteria</taxon>
        <taxon>Bacillati</taxon>
        <taxon>Actinomycetota</taxon>
        <taxon>Actinomycetes</taxon>
        <taxon>Pseudonocardiales</taxon>
        <taxon>Pseudonocardiaceae</taxon>
        <taxon>Kibdelosporangium</taxon>
    </lineage>
</organism>
<feature type="transmembrane region" description="Helical" evidence="7">
    <location>
        <begin position="220"/>
        <end position="243"/>
    </location>
</feature>
<comment type="subcellular location">
    <subcellularLocation>
        <location evidence="1">Cell membrane</location>
        <topology evidence="1">Multi-pass membrane protein</topology>
    </subcellularLocation>
</comment>
<dbReference type="InterPro" id="IPR011701">
    <property type="entry name" value="MFS"/>
</dbReference>
<evidence type="ECO:0000256" key="7">
    <source>
        <dbReference type="SAM" id="Phobius"/>
    </source>
</evidence>
<feature type="transmembrane region" description="Helical" evidence="7">
    <location>
        <begin position="249"/>
        <end position="270"/>
    </location>
</feature>
<feature type="transmembrane region" description="Helical" evidence="7">
    <location>
        <begin position="170"/>
        <end position="191"/>
    </location>
</feature>
<feature type="transmembrane region" description="Helical" evidence="7">
    <location>
        <begin position="307"/>
        <end position="329"/>
    </location>
</feature>
<keyword evidence="3 7" id="KW-0812">Transmembrane</keyword>
<accession>A0A1Y5XMM9</accession>
<feature type="transmembrane region" description="Helical" evidence="7">
    <location>
        <begin position="368"/>
        <end position="391"/>
    </location>
</feature>
<evidence type="ECO:0000256" key="4">
    <source>
        <dbReference type="ARBA" id="ARBA00022989"/>
    </source>
</evidence>
<keyword evidence="2" id="KW-1003">Cell membrane</keyword>
<evidence type="ECO:0000256" key="5">
    <source>
        <dbReference type="ARBA" id="ARBA00023136"/>
    </source>
</evidence>
<protein>
    <submittedName>
        <fullName evidence="9">Predicted arabinose efflux permease, MFS family</fullName>
    </submittedName>
</protein>
<feature type="transmembrane region" description="Helical" evidence="7">
    <location>
        <begin position="341"/>
        <end position="362"/>
    </location>
</feature>
<keyword evidence="4 7" id="KW-1133">Transmembrane helix</keyword>
<evidence type="ECO:0000313" key="9">
    <source>
        <dbReference type="EMBL" id="SMD06289.1"/>
    </source>
</evidence>
<dbReference type="InterPro" id="IPR020846">
    <property type="entry name" value="MFS_dom"/>
</dbReference>
<sequence>MATRAATFRSVLAVGEFRAIWLAELLSQAGDQLARVALSVLVFQRTNSAALTGLTFALTYLPTMLGGILLSGLGDRFPRRTVLVVSDVVRAALVALMAIPGTPLWLLCILLTAVVMANGPFKAAQLALLPDVLDEKRYVVGLAVRNVTVQSSQVAGFAGGGLLVSLLNPYLALGLDAVTFALSALIIRWGVRWRPAARSGKDPVRLSAFRLVWRDPRLRLIALISWLSLFYIAPESLAAPYAAELGLGALAVGLIMASHPVGSIIGAYAYTRYVSEENRQRTLGMMGILAGIPLLFSAFQPDLATSMILFGLTGAFSTAYTLQCAATATRLLPDAGRAQGIGLLATAALTAQGIGALLAGVLADLSAASAAIAMAGAAGVVTAIPLTYAWARRDHGHDRASTPQLPDTHRNTPTADR</sequence>
<dbReference type="SUPFAM" id="SSF103473">
    <property type="entry name" value="MFS general substrate transporter"/>
    <property type="match status" value="1"/>
</dbReference>
<dbReference type="RefSeq" id="WP_084428467.1">
    <property type="nucleotide sequence ID" value="NZ_FWXV01000003.1"/>
</dbReference>
<proteinExistence type="predicted"/>
<evidence type="ECO:0000256" key="2">
    <source>
        <dbReference type="ARBA" id="ARBA00022475"/>
    </source>
</evidence>
<keyword evidence="5 7" id="KW-0472">Membrane</keyword>
<keyword evidence="10" id="KW-1185">Reference proteome</keyword>
<dbReference type="InterPro" id="IPR036259">
    <property type="entry name" value="MFS_trans_sf"/>
</dbReference>
<evidence type="ECO:0000313" key="10">
    <source>
        <dbReference type="Proteomes" id="UP000192674"/>
    </source>
</evidence>
<feature type="transmembrane region" description="Helical" evidence="7">
    <location>
        <begin position="49"/>
        <end position="70"/>
    </location>
</feature>
<dbReference type="OrthoDB" id="3227279at2"/>
<evidence type="ECO:0000256" key="6">
    <source>
        <dbReference type="SAM" id="MobiDB-lite"/>
    </source>
</evidence>
<dbReference type="AlphaFoldDB" id="A0A1Y5XMM9"/>
<dbReference type="EMBL" id="FWXV01000003">
    <property type="protein sequence ID" value="SMD06289.1"/>
    <property type="molecule type" value="Genomic_DNA"/>
</dbReference>
<feature type="transmembrane region" description="Helical" evidence="7">
    <location>
        <begin position="91"/>
        <end position="116"/>
    </location>
</feature>
<dbReference type="PROSITE" id="PS50850">
    <property type="entry name" value="MFS"/>
    <property type="match status" value="1"/>
</dbReference>